<dbReference type="VEuPathDB" id="FungiDB:H257_19531"/>
<evidence type="ECO:0000256" key="4">
    <source>
        <dbReference type="ARBA" id="ARBA00022840"/>
    </source>
</evidence>
<dbReference type="GO" id="GO:0005524">
    <property type="term" value="F:ATP binding"/>
    <property type="evidence" value="ECO:0007669"/>
    <property type="project" value="UniProtKB-KW"/>
</dbReference>
<dbReference type="STRING" id="112090.W4F7V5"/>
<sequence length="190" mass="20985">MAISASSVLPKYLNAVKKDLAVHTLNIARHVGNARYLDASLPFVPTFEAKYGHEVSTAQQSKYYTITEAGQAGVEAATDILHQLFLRATDHVLAHKRELAPYFCIPAGLWPKIQHSWTHHKQDTISGRLDFAFTDQGMKVYEYNADSASCLMECGYTQDAWSNATGLGSIGRSNSSTLFTQLTAAWKSKN</sequence>
<evidence type="ECO:0000259" key="6">
    <source>
        <dbReference type="Pfam" id="PF03738"/>
    </source>
</evidence>
<evidence type="ECO:0000256" key="5">
    <source>
        <dbReference type="ARBA" id="ARBA00022842"/>
    </source>
</evidence>
<reference evidence="7" key="1">
    <citation type="submission" date="2013-12" db="EMBL/GenBank/DDBJ databases">
        <title>The Genome Sequence of Aphanomyces astaci APO3.</title>
        <authorList>
            <consortium name="The Broad Institute Genomics Platform"/>
            <person name="Russ C."/>
            <person name="Tyler B."/>
            <person name="van West P."/>
            <person name="Dieguez-Uribeondo J."/>
            <person name="Young S.K."/>
            <person name="Zeng Q."/>
            <person name="Gargeya S."/>
            <person name="Fitzgerald M."/>
            <person name="Abouelleil A."/>
            <person name="Alvarado L."/>
            <person name="Chapman S.B."/>
            <person name="Gainer-Dewar J."/>
            <person name="Goldberg J."/>
            <person name="Griggs A."/>
            <person name="Gujja S."/>
            <person name="Hansen M."/>
            <person name="Howarth C."/>
            <person name="Imamovic A."/>
            <person name="Ireland A."/>
            <person name="Larimer J."/>
            <person name="McCowan C."/>
            <person name="Murphy C."/>
            <person name="Pearson M."/>
            <person name="Poon T.W."/>
            <person name="Priest M."/>
            <person name="Roberts A."/>
            <person name="Saif S."/>
            <person name="Shea T."/>
            <person name="Sykes S."/>
            <person name="Wortman J."/>
            <person name="Nusbaum C."/>
            <person name="Birren B."/>
        </authorList>
    </citation>
    <scope>NUCLEOTIDE SEQUENCE [LARGE SCALE GENOMIC DNA]</scope>
    <source>
        <strain evidence="7">APO3</strain>
    </source>
</reference>
<keyword evidence="3" id="KW-0547">Nucleotide-binding</keyword>
<evidence type="ECO:0000313" key="7">
    <source>
        <dbReference type="EMBL" id="ETV63545.1"/>
    </source>
</evidence>
<gene>
    <name evidence="7" type="ORF">H257_19531</name>
</gene>
<dbReference type="RefSeq" id="XP_009846972.1">
    <property type="nucleotide sequence ID" value="XM_009848670.1"/>
</dbReference>
<evidence type="ECO:0000256" key="1">
    <source>
        <dbReference type="ARBA" id="ARBA00022598"/>
    </source>
</evidence>
<dbReference type="AlphaFoldDB" id="W4F7V5"/>
<dbReference type="Pfam" id="PF03738">
    <property type="entry name" value="GSP_synth"/>
    <property type="match status" value="1"/>
</dbReference>
<keyword evidence="4" id="KW-0067">ATP-binding</keyword>
<name>W4F7V5_APHAT</name>
<keyword evidence="2" id="KW-0479">Metal-binding</keyword>
<accession>W4F7V5</accession>
<dbReference type="OrthoDB" id="64566at2759"/>
<dbReference type="SUPFAM" id="SSF56059">
    <property type="entry name" value="Glutathione synthetase ATP-binding domain-like"/>
    <property type="match status" value="1"/>
</dbReference>
<evidence type="ECO:0000256" key="2">
    <source>
        <dbReference type="ARBA" id="ARBA00022723"/>
    </source>
</evidence>
<feature type="non-terminal residue" evidence="7">
    <location>
        <position position="190"/>
    </location>
</feature>
<dbReference type="EMBL" id="KI913860">
    <property type="protein sequence ID" value="ETV63545.1"/>
    <property type="molecule type" value="Genomic_DNA"/>
</dbReference>
<proteinExistence type="predicted"/>
<dbReference type="InterPro" id="IPR005494">
    <property type="entry name" value="GSPS_pre-ATP-grasp-like_dom"/>
</dbReference>
<organism evidence="7">
    <name type="scientific">Aphanomyces astaci</name>
    <name type="common">Crayfish plague agent</name>
    <dbReference type="NCBI Taxonomy" id="112090"/>
    <lineage>
        <taxon>Eukaryota</taxon>
        <taxon>Sar</taxon>
        <taxon>Stramenopiles</taxon>
        <taxon>Oomycota</taxon>
        <taxon>Saprolegniomycetes</taxon>
        <taxon>Saprolegniales</taxon>
        <taxon>Verrucalvaceae</taxon>
        <taxon>Aphanomyces</taxon>
    </lineage>
</organism>
<dbReference type="GO" id="GO:0046872">
    <property type="term" value="F:metal ion binding"/>
    <property type="evidence" value="ECO:0007669"/>
    <property type="project" value="UniProtKB-KW"/>
</dbReference>
<keyword evidence="5" id="KW-0460">Magnesium</keyword>
<evidence type="ECO:0000256" key="3">
    <source>
        <dbReference type="ARBA" id="ARBA00022741"/>
    </source>
</evidence>
<dbReference type="GO" id="GO:0016874">
    <property type="term" value="F:ligase activity"/>
    <property type="evidence" value="ECO:0007669"/>
    <property type="project" value="UniProtKB-KW"/>
</dbReference>
<dbReference type="GeneID" id="20821527"/>
<keyword evidence="1" id="KW-0436">Ligase</keyword>
<feature type="domain" description="Glutathionylspermidine synthase pre-ATP-grasp-like" evidence="6">
    <location>
        <begin position="53"/>
        <end position="188"/>
    </location>
</feature>
<protein>
    <recommendedName>
        <fullName evidence="6">Glutathionylspermidine synthase pre-ATP-grasp-like domain-containing protein</fullName>
    </recommendedName>
</protein>